<dbReference type="AlphaFoldDB" id="A0AAU9HBA2"/>
<name>A0AAU9HBA2_STRTR</name>
<protein>
    <recommendedName>
        <fullName evidence="4">Bacteriocin immunity protein</fullName>
    </recommendedName>
</protein>
<reference evidence="2 3" key="1">
    <citation type="submission" date="2020-06" db="EMBL/GenBank/DDBJ databases">
        <authorList>
            <person name="Chuat V."/>
        </authorList>
    </citation>
    <scope>NUCLEOTIDE SEQUENCE [LARGE SCALE GENOMIC DNA]</scope>
    <source>
        <strain evidence="2">STH_CIRM_1046</strain>
    </source>
</reference>
<keyword evidence="1" id="KW-0472">Membrane</keyword>
<sequence>MPELSLLIVSLAYNIIRIMNDLGSIKVPSWFLDMDIPNGCLCLLLLILLIVLKSDERE</sequence>
<feature type="transmembrane region" description="Helical" evidence="1">
    <location>
        <begin position="36"/>
        <end position="52"/>
    </location>
</feature>
<gene>
    <name evidence="2" type="ORF">STHERMO_0054</name>
</gene>
<evidence type="ECO:0000313" key="2">
    <source>
        <dbReference type="EMBL" id="CAD0153658.1"/>
    </source>
</evidence>
<dbReference type="EMBL" id="LR822030">
    <property type="protein sequence ID" value="CAD0153658.1"/>
    <property type="molecule type" value="Genomic_DNA"/>
</dbReference>
<keyword evidence="1" id="KW-1133">Transmembrane helix</keyword>
<organism evidence="2 3">
    <name type="scientific">Streptococcus thermophilus</name>
    <dbReference type="NCBI Taxonomy" id="1308"/>
    <lineage>
        <taxon>Bacteria</taxon>
        <taxon>Bacillati</taxon>
        <taxon>Bacillota</taxon>
        <taxon>Bacilli</taxon>
        <taxon>Lactobacillales</taxon>
        <taxon>Streptococcaceae</taxon>
        <taxon>Streptococcus</taxon>
    </lineage>
</organism>
<accession>A0AAU9HBA2</accession>
<evidence type="ECO:0000256" key="1">
    <source>
        <dbReference type="SAM" id="Phobius"/>
    </source>
</evidence>
<keyword evidence="1" id="KW-0812">Transmembrane</keyword>
<evidence type="ECO:0008006" key="4">
    <source>
        <dbReference type="Google" id="ProtNLM"/>
    </source>
</evidence>
<proteinExistence type="predicted"/>
<dbReference type="Proteomes" id="UP000509120">
    <property type="component" value="Chromosome"/>
</dbReference>
<evidence type="ECO:0000313" key="3">
    <source>
        <dbReference type="Proteomes" id="UP000509120"/>
    </source>
</evidence>